<gene>
    <name evidence="1" type="ORF">DPMN_145792</name>
</gene>
<protein>
    <submittedName>
        <fullName evidence="1">Uncharacterized protein</fullName>
    </submittedName>
</protein>
<dbReference type="EMBL" id="JAIWYP010000007">
    <property type="protein sequence ID" value="KAH3792298.1"/>
    <property type="molecule type" value="Genomic_DNA"/>
</dbReference>
<dbReference type="AlphaFoldDB" id="A0A9D4F7F3"/>
<sequence>MATVANVRLCRLRTNHFISFHSKNRLYKSLVVSILLYGCEARTLSLQHCSLGHDRGRLTSRPSEKELGAVSSIYTIFMVS</sequence>
<proteinExistence type="predicted"/>
<dbReference type="Proteomes" id="UP000828390">
    <property type="component" value="Unassembled WGS sequence"/>
</dbReference>
<evidence type="ECO:0000313" key="2">
    <source>
        <dbReference type="Proteomes" id="UP000828390"/>
    </source>
</evidence>
<evidence type="ECO:0000313" key="1">
    <source>
        <dbReference type="EMBL" id="KAH3792298.1"/>
    </source>
</evidence>
<reference evidence="1" key="2">
    <citation type="submission" date="2020-11" db="EMBL/GenBank/DDBJ databases">
        <authorList>
            <person name="McCartney M.A."/>
            <person name="Auch B."/>
            <person name="Kono T."/>
            <person name="Mallez S."/>
            <person name="Becker A."/>
            <person name="Gohl D.M."/>
            <person name="Silverstein K.A.T."/>
            <person name="Koren S."/>
            <person name="Bechman K.B."/>
            <person name="Herman A."/>
            <person name="Abrahante J.E."/>
            <person name="Garbe J."/>
        </authorList>
    </citation>
    <scope>NUCLEOTIDE SEQUENCE</scope>
    <source>
        <strain evidence="1">Duluth1</strain>
        <tissue evidence="1">Whole animal</tissue>
    </source>
</reference>
<accession>A0A9D4F7F3</accession>
<name>A0A9D4F7F3_DREPO</name>
<organism evidence="1 2">
    <name type="scientific">Dreissena polymorpha</name>
    <name type="common">Zebra mussel</name>
    <name type="synonym">Mytilus polymorpha</name>
    <dbReference type="NCBI Taxonomy" id="45954"/>
    <lineage>
        <taxon>Eukaryota</taxon>
        <taxon>Metazoa</taxon>
        <taxon>Spiralia</taxon>
        <taxon>Lophotrochozoa</taxon>
        <taxon>Mollusca</taxon>
        <taxon>Bivalvia</taxon>
        <taxon>Autobranchia</taxon>
        <taxon>Heteroconchia</taxon>
        <taxon>Euheterodonta</taxon>
        <taxon>Imparidentia</taxon>
        <taxon>Neoheterodontei</taxon>
        <taxon>Myida</taxon>
        <taxon>Dreissenoidea</taxon>
        <taxon>Dreissenidae</taxon>
        <taxon>Dreissena</taxon>
    </lineage>
</organism>
<comment type="caution">
    <text evidence="1">The sequence shown here is derived from an EMBL/GenBank/DDBJ whole genome shotgun (WGS) entry which is preliminary data.</text>
</comment>
<reference evidence="1" key="1">
    <citation type="journal article" date="2019" name="bioRxiv">
        <title>The Genome of the Zebra Mussel, Dreissena polymorpha: A Resource for Invasive Species Research.</title>
        <authorList>
            <person name="McCartney M.A."/>
            <person name="Auch B."/>
            <person name="Kono T."/>
            <person name="Mallez S."/>
            <person name="Zhang Y."/>
            <person name="Obille A."/>
            <person name="Becker A."/>
            <person name="Abrahante J.E."/>
            <person name="Garbe J."/>
            <person name="Badalamenti J.P."/>
            <person name="Herman A."/>
            <person name="Mangelson H."/>
            <person name="Liachko I."/>
            <person name="Sullivan S."/>
            <person name="Sone E.D."/>
            <person name="Koren S."/>
            <person name="Silverstein K.A.T."/>
            <person name="Beckman K.B."/>
            <person name="Gohl D.M."/>
        </authorList>
    </citation>
    <scope>NUCLEOTIDE SEQUENCE</scope>
    <source>
        <strain evidence="1">Duluth1</strain>
        <tissue evidence="1">Whole animal</tissue>
    </source>
</reference>
<keyword evidence="2" id="KW-1185">Reference proteome</keyword>